<evidence type="ECO:0000256" key="1">
    <source>
        <dbReference type="SAM" id="MobiDB-lite"/>
    </source>
</evidence>
<organism evidence="2 3">
    <name type="scientific">Aedoeadaptatus coxii</name>
    <dbReference type="NCBI Taxonomy" id="755172"/>
    <lineage>
        <taxon>Bacteria</taxon>
        <taxon>Bacillati</taxon>
        <taxon>Bacillota</taxon>
        <taxon>Tissierellia</taxon>
        <taxon>Tissierellales</taxon>
        <taxon>Peptoniphilaceae</taxon>
        <taxon>Aedoeadaptatus</taxon>
    </lineage>
</organism>
<dbReference type="Pfam" id="PF13459">
    <property type="entry name" value="Fer4_15"/>
    <property type="match status" value="1"/>
</dbReference>
<feature type="region of interest" description="Disordered" evidence="1">
    <location>
        <begin position="1"/>
        <end position="37"/>
    </location>
</feature>
<proteinExistence type="predicted"/>
<dbReference type="AlphaFoldDB" id="A0A134AE28"/>
<name>A0A134AE28_9FIRM</name>
<dbReference type="Proteomes" id="UP000070442">
    <property type="component" value="Unassembled WGS sequence"/>
</dbReference>
<evidence type="ECO:0008006" key="4">
    <source>
        <dbReference type="Google" id="ProtNLM"/>
    </source>
</evidence>
<sequence length="37" mass="3822">MTDEDKAKAIETEVPADSEAAAEEAKDSCPVGAIEEA</sequence>
<accession>A0A134AE28</accession>
<dbReference type="EMBL" id="LSDG01000036">
    <property type="protein sequence ID" value="KXB65983.1"/>
    <property type="molecule type" value="Genomic_DNA"/>
</dbReference>
<dbReference type="PATRIC" id="fig|755172.3.peg.1157"/>
<gene>
    <name evidence="2" type="ORF">HMPREF1863_01194</name>
</gene>
<reference evidence="3" key="1">
    <citation type="submission" date="2016-01" db="EMBL/GenBank/DDBJ databases">
        <authorList>
            <person name="Mitreva M."/>
            <person name="Pepin K.H."/>
            <person name="Mihindukulasuriya K.A."/>
            <person name="Fulton R."/>
            <person name="Fronick C."/>
            <person name="O'Laughlin M."/>
            <person name="Miner T."/>
            <person name="Herter B."/>
            <person name="Rosa B.A."/>
            <person name="Cordes M."/>
            <person name="Tomlinson C."/>
            <person name="Wollam A."/>
            <person name="Palsikar V.B."/>
            <person name="Mardis E.R."/>
            <person name="Wilson R.K."/>
        </authorList>
    </citation>
    <scope>NUCLEOTIDE SEQUENCE [LARGE SCALE GENOMIC DNA]</scope>
    <source>
        <strain evidence="3">DNF00729</strain>
    </source>
</reference>
<comment type="caution">
    <text evidence="2">The sequence shown here is derived from an EMBL/GenBank/DDBJ whole genome shotgun (WGS) entry which is preliminary data.</text>
</comment>
<dbReference type="STRING" id="755172.HMPREF1863_01194"/>
<protein>
    <recommendedName>
        <fullName evidence="4">Ferredoxin</fullName>
    </recommendedName>
</protein>
<feature type="compositionally biased region" description="Basic and acidic residues" evidence="1">
    <location>
        <begin position="1"/>
        <end position="11"/>
    </location>
</feature>
<keyword evidence="3" id="KW-1185">Reference proteome</keyword>
<dbReference type="Gene3D" id="3.30.70.20">
    <property type="match status" value="1"/>
</dbReference>
<evidence type="ECO:0000313" key="3">
    <source>
        <dbReference type="Proteomes" id="UP000070442"/>
    </source>
</evidence>
<evidence type="ECO:0000313" key="2">
    <source>
        <dbReference type="EMBL" id="KXB65983.1"/>
    </source>
</evidence>